<dbReference type="CDD" id="cd12119">
    <property type="entry name" value="ttLC_FACS_AlkK_like"/>
    <property type="match status" value="1"/>
</dbReference>
<dbReference type="SUPFAM" id="SSF56801">
    <property type="entry name" value="Acetyl-CoA synthetase-like"/>
    <property type="match status" value="1"/>
</dbReference>
<evidence type="ECO:0000259" key="1">
    <source>
        <dbReference type="Pfam" id="PF00501"/>
    </source>
</evidence>
<organism evidence="3 4">
    <name type="scientific">Paractinoplanes globisporus</name>
    <dbReference type="NCBI Taxonomy" id="113565"/>
    <lineage>
        <taxon>Bacteria</taxon>
        <taxon>Bacillati</taxon>
        <taxon>Actinomycetota</taxon>
        <taxon>Actinomycetes</taxon>
        <taxon>Micromonosporales</taxon>
        <taxon>Micromonosporaceae</taxon>
        <taxon>Paractinoplanes</taxon>
    </lineage>
</organism>
<evidence type="ECO:0000313" key="3">
    <source>
        <dbReference type="EMBL" id="MFF5287889.1"/>
    </source>
</evidence>
<dbReference type="RefSeq" id="WP_020515609.1">
    <property type="nucleotide sequence ID" value="NZ_JBIAZU010000001.1"/>
</dbReference>
<feature type="domain" description="AMP-dependent synthetase/ligase" evidence="1">
    <location>
        <begin position="25"/>
        <end position="401"/>
    </location>
</feature>
<dbReference type="EMBL" id="JBIAZU010000001">
    <property type="protein sequence ID" value="MFF5287889.1"/>
    <property type="molecule type" value="Genomic_DNA"/>
</dbReference>
<dbReference type="InterPro" id="IPR045851">
    <property type="entry name" value="AMP-bd_C_sf"/>
</dbReference>
<evidence type="ECO:0000259" key="2">
    <source>
        <dbReference type="Pfam" id="PF13193"/>
    </source>
</evidence>
<evidence type="ECO:0000313" key="4">
    <source>
        <dbReference type="Proteomes" id="UP001602245"/>
    </source>
</evidence>
<dbReference type="PROSITE" id="PS00455">
    <property type="entry name" value="AMP_BINDING"/>
    <property type="match status" value="1"/>
</dbReference>
<dbReference type="Pfam" id="PF00501">
    <property type="entry name" value="AMP-binding"/>
    <property type="match status" value="1"/>
</dbReference>
<proteinExistence type="predicted"/>
<dbReference type="InterPro" id="IPR020845">
    <property type="entry name" value="AMP-binding_CS"/>
</dbReference>
<dbReference type="Proteomes" id="UP001602245">
    <property type="component" value="Unassembled WGS sequence"/>
</dbReference>
<feature type="domain" description="AMP-binding enzyme C-terminal" evidence="2">
    <location>
        <begin position="451"/>
        <end position="526"/>
    </location>
</feature>
<sequence length="555" mass="59776">MRSTMMPTPLLVSRILQHGRSVHSGAEVVTWAGPEAAPRRMTYGEVGRKSAQLAHALRDDLGITGDERVATLMWNNAEHLITYLAVPSMGAVLHTLNLRLFPEQLAYIANHAEDRVVIVDSTLIPLLAGVLDKLTTVRHVVVVGDGDVSPLGQGDRVAVHRWDELLAGRPEQFDWPELDENDAAALCYTSGTTGNPKGVAYSHRSIYLHSMQVPAAETFSLGPRERVLAIVPMFHAMAWGLPYASFMAGASIVMTDRFLQAAPIAAMIEAERPTFAGAVPTIFTDLLAYLDANPADVSSVKEVVIGGSACPPSLMHAFDERYGIQVIHAWGMTEMSPLGSVARPPAHLSGPEAWAYRYTQGRVPASVDARIVGPLGEALPADGKAVGEVEVRGPWVTGEYLGEGGPDPDKFRDGWLRTGDVGTLSADGYIVLTDRAKDVIKSGGEWISSVELENALMGHPAVLEACVVGVPDDKWGERPLATVVVREGATVTVGELRQFLEGRTAHWQVPERWAFIEQVPKTSVGKFDKKRVRSSYAGGELEVVTTGSSEASDGA</sequence>
<reference evidence="3 4" key="1">
    <citation type="submission" date="2024-10" db="EMBL/GenBank/DDBJ databases">
        <title>The Natural Products Discovery Center: Release of the First 8490 Sequenced Strains for Exploring Actinobacteria Biosynthetic Diversity.</title>
        <authorList>
            <person name="Kalkreuter E."/>
            <person name="Kautsar S.A."/>
            <person name="Yang D."/>
            <person name="Bader C.D."/>
            <person name="Teijaro C.N."/>
            <person name="Fluegel L."/>
            <person name="Davis C.M."/>
            <person name="Simpson J.R."/>
            <person name="Lauterbach L."/>
            <person name="Steele A.D."/>
            <person name="Gui C."/>
            <person name="Meng S."/>
            <person name="Li G."/>
            <person name="Viehrig K."/>
            <person name="Ye F."/>
            <person name="Su P."/>
            <person name="Kiefer A.F."/>
            <person name="Nichols A."/>
            <person name="Cepeda A.J."/>
            <person name="Yan W."/>
            <person name="Fan B."/>
            <person name="Jiang Y."/>
            <person name="Adhikari A."/>
            <person name="Zheng C.-J."/>
            <person name="Schuster L."/>
            <person name="Cowan T.M."/>
            <person name="Smanski M.J."/>
            <person name="Chevrette M.G."/>
            <person name="De Carvalho L.P.S."/>
            <person name="Shen B."/>
        </authorList>
    </citation>
    <scope>NUCLEOTIDE SEQUENCE [LARGE SCALE GENOMIC DNA]</scope>
    <source>
        <strain evidence="3 4">NPDC000087</strain>
    </source>
</reference>
<dbReference type="NCBIfam" id="NF004837">
    <property type="entry name" value="PRK06187.1"/>
    <property type="match status" value="1"/>
</dbReference>
<name>A0ABW6W3K4_9ACTN</name>
<protein>
    <submittedName>
        <fullName evidence="3">Fatty acid--CoA ligase</fullName>
    </submittedName>
</protein>
<dbReference type="InterPro" id="IPR000873">
    <property type="entry name" value="AMP-dep_synth/lig_dom"/>
</dbReference>
<dbReference type="PANTHER" id="PTHR43767:SF11">
    <property type="entry name" value="MEDIUM-CHAIN-FATTY-ACID--COA LIGASE"/>
    <property type="match status" value="1"/>
</dbReference>
<keyword evidence="4" id="KW-1185">Reference proteome</keyword>
<gene>
    <name evidence="3" type="ORF">ACFY35_00525</name>
</gene>
<dbReference type="InterPro" id="IPR042099">
    <property type="entry name" value="ANL_N_sf"/>
</dbReference>
<dbReference type="InterPro" id="IPR025110">
    <property type="entry name" value="AMP-bd_C"/>
</dbReference>
<keyword evidence="3" id="KW-0436">Ligase</keyword>
<dbReference type="Gene3D" id="3.30.300.30">
    <property type="match status" value="1"/>
</dbReference>
<accession>A0ABW6W3K4</accession>
<dbReference type="InterPro" id="IPR050237">
    <property type="entry name" value="ATP-dep_AMP-bd_enzyme"/>
</dbReference>
<comment type="caution">
    <text evidence="3">The sequence shown here is derived from an EMBL/GenBank/DDBJ whole genome shotgun (WGS) entry which is preliminary data.</text>
</comment>
<dbReference type="PANTHER" id="PTHR43767">
    <property type="entry name" value="LONG-CHAIN-FATTY-ACID--COA LIGASE"/>
    <property type="match status" value="1"/>
</dbReference>
<dbReference type="Pfam" id="PF13193">
    <property type="entry name" value="AMP-binding_C"/>
    <property type="match status" value="1"/>
</dbReference>
<dbReference type="GO" id="GO:0016874">
    <property type="term" value="F:ligase activity"/>
    <property type="evidence" value="ECO:0007669"/>
    <property type="project" value="UniProtKB-KW"/>
</dbReference>
<dbReference type="Gene3D" id="3.40.50.12780">
    <property type="entry name" value="N-terminal domain of ligase-like"/>
    <property type="match status" value="1"/>
</dbReference>